<name>A0ACC0MAA6_RHOML</name>
<gene>
    <name evidence="1" type="ORF">RHMOL_Rhmol09G0009400</name>
</gene>
<reference evidence="1" key="1">
    <citation type="submission" date="2022-02" db="EMBL/GenBank/DDBJ databases">
        <title>Plant Genome Project.</title>
        <authorList>
            <person name="Zhang R.-G."/>
        </authorList>
    </citation>
    <scope>NUCLEOTIDE SEQUENCE</scope>
    <source>
        <strain evidence="1">AT1</strain>
    </source>
</reference>
<proteinExistence type="predicted"/>
<comment type="caution">
    <text evidence="1">The sequence shown here is derived from an EMBL/GenBank/DDBJ whole genome shotgun (WGS) entry which is preliminary data.</text>
</comment>
<keyword evidence="2" id="KW-1185">Reference proteome</keyword>
<organism evidence="1 2">
    <name type="scientific">Rhododendron molle</name>
    <name type="common">Chinese azalea</name>
    <name type="synonym">Azalea mollis</name>
    <dbReference type="NCBI Taxonomy" id="49168"/>
    <lineage>
        <taxon>Eukaryota</taxon>
        <taxon>Viridiplantae</taxon>
        <taxon>Streptophyta</taxon>
        <taxon>Embryophyta</taxon>
        <taxon>Tracheophyta</taxon>
        <taxon>Spermatophyta</taxon>
        <taxon>Magnoliopsida</taxon>
        <taxon>eudicotyledons</taxon>
        <taxon>Gunneridae</taxon>
        <taxon>Pentapetalae</taxon>
        <taxon>asterids</taxon>
        <taxon>Ericales</taxon>
        <taxon>Ericaceae</taxon>
        <taxon>Ericoideae</taxon>
        <taxon>Rhodoreae</taxon>
        <taxon>Rhododendron</taxon>
    </lineage>
</organism>
<protein>
    <submittedName>
        <fullName evidence="1">Uncharacterized protein</fullName>
    </submittedName>
</protein>
<evidence type="ECO:0000313" key="2">
    <source>
        <dbReference type="Proteomes" id="UP001062846"/>
    </source>
</evidence>
<dbReference type="Proteomes" id="UP001062846">
    <property type="component" value="Chromosome 9"/>
</dbReference>
<sequence length="66" mass="7593">MSESDMISWSALILGYARLEHESEAKEVFEDMEDKWIEPNVVCCNGMINLSGCYSESMLTFRKIHS</sequence>
<accession>A0ACC0MAA6</accession>
<evidence type="ECO:0000313" key="1">
    <source>
        <dbReference type="EMBL" id="KAI8537253.1"/>
    </source>
</evidence>
<dbReference type="EMBL" id="CM046396">
    <property type="protein sequence ID" value="KAI8537253.1"/>
    <property type="molecule type" value="Genomic_DNA"/>
</dbReference>